<accession>A0A0F5ITB6</accession>
<organism evidence="1 2">
    <name type="scientific">Parabacteroides gordonii MS-1 = DSM 23371</name>
    <dbReference type="NCBI Taxonomy" id="1203610"/>
    <lineage>
        <taxon>Bacteria</taxon>
        <taxon>Pseudomonadati</taxon>
        <taxon>Bacteroidota</taxon>
        <taxon>Bacteroidia</taxon>
        <taxon>Bacteroidales</taxon>
        <taxon>Tannerellaceae</taxon>
        <taxon>Parabacteroides</taxon>
    </lineage>
</organism>
<dbReference type="Gene3D" id="2.60.40.2620">
    <property type="entry name" value="Fimbrillin-like"/>
    <property type="match status" value="1"/>
</dbReference>
<dbReference type="Proteomes" id="UP000033035">
    <property type="component" value="Unassembled WGS sequence"/>
</dbReference>
<sequence length="126" mass="13758">METMKYTKQLLIGISFLATLLVGSGCTNEEVIGSVGSNAAHPVVQTICATKSDFSNPEQTDVPLTRTMTEGYKTTFSDGNAIGLFAIKNDAIVDNIDNMRLTYTVAEDGTTRWSLPIDSKIYYYEG</sequence>
<dbReference type="AlphaFoldDB" id="A0A0F5ITB6"/>
<evidence type="ECO:0000313" key="1">
    <source>
        <dbReference type="EMBL" id="KKB48402.1"/>
    </source>
</evidence>
<proteinExistence type="predicted"/>
<dbReference type="EMBL" id="AQHW01000027">
    <property type="protein sequence ID" value="KKB48402.1"/>
    <property type="molecule type" value="Genomic_DNA"/>
</dbReference>
<name>A0A0F5ITB6_9BACT</name>
<protein>
    <submittedName>
        <fullName evidence="1">Uncharacterized protein</fullName>
    </submittedName>
</protein>
<dbReference type="HOGENOM" id="CLU_1979404_0_0_10"/>
<dbReference type="PATRIC" id="fig|1203610.3.peg.4964"/>
<keyword evidence="2" id="KW-1185">Reference proteome</keyword>
<dbReference type="InterPro" id="IPR042278">
    <property type="entry name" value="Mfa-like_1_N"/>
</dbReference>
<dbReference type="PROSITE" id="PS51257">
    <property type="entry name" value="PROKAR_LIPOPROTEIN"/>
    <property type="match status" value="1"/>
</dbReference>
<dbReference type="CDD" id="cd13120">
    <property type="entry name" value="BF2867_like_N"/>
    <property type="match status" value="1"/>
</dbReference>
<reference evidence="1 2" key="1">
    <citation type="submission" date="2013-04" db="EMBL/GenBank/DDBJ databases">
        <title>The Genome Sequence of Parabacteroides gordonii DSM 23371.</title>
        <authorList>
            <consortium name="The Broad Institute Genomics Platform"/>
            <person name="Earl A."/>
            <person name="Ward D."/>
            <person name="Feldgarden M."/>
            <person name="Gevers D."/>
            <person name="Martens E."/>
            <person name="Sakamoto M."/>
            <person name="Benno Y."/>
            <person name="Suzuki N."/>
            <person name="Matsunaga N."/>
            <person name="Koshihara K."/>
            <person name="Seki M."/>
            <person name="Komiya H."/>
            <person name="Walker B."/>
            <person name="Young S."/>
            <person name="Zeng Q."/>
            <person name="Gargeya S."/>
            <person name="Fitzgerald M."/>
            <person name="Haas B."/>
            <person name="Abouelleil A."/>
            <person name="Allen A.W."/>
            <person name="Alvarado L."/>
            <person name="Arachchi H.M."/>
            <person name="Berlin A.M."/>
            <person name="Chapman S.B."/>
            <person name="Gainer-Dewar J."/>
            <person name="Goldberg J."/>
            <person name="Griggs A."/>
            <person name="Gujja S."/>
            <person name="Hansen M."/>
            <person name="Howarth C."/>
            <person name="Imamovic A."/>
            <person name="Ireland A."/>
            <person name="Larimer J."/>
            <person name="McCowan C."/>
            <person name="Murphy C."/>
            <person name="Pearson M."/>
            <person name="Poon T.W."/>
            <person name="Priest M."/>
            <person name="Roberts A."/>
            <person name="Saif S."/>
            <person name="Shea T."/>
            <person name="Sisk P."/>
            <person name="Sykes S."/>
            <person name="Wortman J."/>
            <person name="Nusbaum C."/>
            <person name="Birren B."/>
        </authorList>
    </citation>
    <scope>NUCLEOTIDE SEQUENCE [LARGE SCALE GENOMIC DNA]</scope>
    <source>
        <strain evidence="1 2">MS-1</strain>
    </source>
</reference>
<evidence type="ECO:0000313" key="2">
    <source>
        <dbReference type="Proteomes" id="UP000033035"/>
    </source>
</evidence>
<dbReference type="RefSeq" id="WP_028727266.1">
    <property type="nucleotide sequence ID" value="NZ_AUAE01000013.1"/>
</dbReference>
<gene>
    <name evidence="1" type="ORF">HMPREF1536_04866</name>
</gene>
<comment type="caution">
    <text evidence="1">The sequence shown here is derived from an EMBL/GenBank/DDBJ whole genome shotgun (WGS) entry which is preliminary data.</text>
</comment>